<accession>A0ABS2ULP8</accession>
<evidence type="ECO:0000313" key="4">
    <source>
        <dbReference type="EMBL" id="MBM9618466.1"/>
    </source>
</evidence>
<organism evidence="4 5">
    <name type="scientific">Streptomyces zhihengii</name>
    <dbReference type="NCBI Taxonomy" id="1818004"/>
    <lineage>
        <taxon>Bacteria</taxon>
        <taxon>Bacillati</taxon>
        <taxon>Actinomycetota</taxon>
        <taxon>Actinomycetes</taxon>
        <taxon>Kitasatosporales</taxon>
        <taxon>Streptomycetaceae</taxon>
        <taxon>Streptomyces</taxon>
    </lineage>
</organism>
<evidence type="ECO:0000256" key="2">
    <source>
        <dbReference type="ARBA" id="ARBA00022840"/>
    </source>
</evidence>
<dbReference type="InterPro" id="IPR027417">
    <property type="entry name" value="P-loop_NTPase"/>
</dbReference>
<keyword evidence="2" id="KW-0067">ATP-binding</keyword>
<dbReference type="CDD" id="cd06170">
    <property type="entry name" value="LuxR_C_like"/>
    <property type="match status" value="1"/>
</dbReference>
<dbReference type="InterPro" id="IPR016032">
    <property type="entry name" value="Sig_transdc_resp-reg_C-effctor"/>
</dbReference>
<dbReference type="Gene3D" id="1.10.10.10">
    <property type="entry name" value="Winged helix-like DNA-binding domain superfamily/Winged helix DNA-binding domain"/>
    <property type="match status" value="1"/>
</dbReference>
<dbReference type="PROSITE" id="PS50043">
    <property type="entry name" value="HTH_LUXR_2"/>
    <property type="match status" value="1"/>
</dbReference>
<evidence type="ECO:0000256" key="1">
    <source>
        <dbReference type="ARBA" id="ARBA00022741"/>
    </source>
</evidence>
<dbReference type="Pfam" id="PF13191">
    <property type="entry name" value="AAA_16"/>
    <property type="match status" value="1"/>
</dbReference>
<dbReference type="SUPFAM" id="SSF48452">
    <property type="entry name" value="TPR-like"/>
    <property type="match status" value="1"/>
</dbReference>
<evidence type="ECO:0000313" key="5">
    <source>
        <dbReference type="Proteomes" id="UP000664109"/>
    </source>
</evidence>
<dbReference type="InterPro" id="IPR036388">
    <property type="entry name" value="WH-like_DNA-bd_sf"/>
</dbReference>
<protein>
    <submittedName>
        <fullName evidence="4">AAA family ATPase</fullName>
    </submittedName>
</protein>
<feature type="domain" description="HTH luxR-type" evidence="3">
    <location>
        <begin position="845"/>
        <end position="910"/>
    </location>
</feature>
<dbReference type="Pfam" id="PF00196">
    <property type="entry name" value="GerE"/>
    <property type="match status" value="1"/>
</dbReference>
<dbReference type="SMART" id="SM00421">
    <property type="entry name" value="HTH_LUXR"/>
    <property type="match status" value="1"/>
</dbReference>
<dbReference type="Gene3D" id="3.40.50.300">
    <property type="entry name" value="P-loop containing nucleotide triphosphate hydrolases"/>
    <property type="match status" value="1"/>
</dbReference>
<dbReference type="InterPro" id="IPR011990">
    <property type="entry name" value="TPR-like_helical_dom_sf"/>
</dbReference>
<dbReference type="Gene3D" id="1.25.40.10">
    <property type="entry name" value="Tetratricopeptide repeat domain"/>
    <property type="match status" value="1"/>
</dbReference>
<gene>
    <name evidence="4" type="ORF">JE024_06840</name>
</gene>
<dbReference type="InterPro" id="IPR000792">
    <property type="entry name" value="Tscrpt_reg_LuxR_C"/>
</dbReference>
<dbReference type="PRINTS" id="PR00038">
    <property type="entry name" value="HTHLUXR"/>
</dbReference>
<reference evidence="4 5" key="1">
    <citation type="journal article" date="2016" name="Arch. Microbiol.">
        <title>Streptomyces zhihengii sp. nov., isolated from rhizospheric soil of Psammosilene tunicoides.</title>
        <authorList>
            <person name="Huang M.J."/>
            <person name="Fei J.J."/>
            <person name="Salam N."/>
            <person name="Kim C.J."/>
            <person name="Hozzein W.N."/>
            <person name="Xiao M."/>
            <person name="Huang H.Q."/>
            <person name="Li W.J."/>
        </authorList>
    </citation>
    <scope>NUCLEOTIDE SEQUENCE [LARGE SCALE GENOMIC DNA]</scope>
    <source>
        <strain evidence="4 5">YIM T102</strain>
    </source>
</reference>
<dbReference type="EMBL" id="JAFEJA010000001">
    <property type="protein sequence ID" value="MBM9618466.1"/>
    <property type="molecule type" value="Genomic_DNA"/>
</dbReference>
<comment type="caution">
    <text evidence="4">The sequence shown here is derived from an EMBL/GenBank/DDBJ whole genome shotgun (WGS) entry which is preliminary data.</text>
</comment>
<dbReference type="RefSeq" id="WP_205372734.1">
    <property type="nucleotide sequence ID" value="NZ_JAFEJA010000001.1"/>
</dbReference>
<evidence type="ECO:0000259" key="3">
    <source>
        <dbReference type="PROSITE" id="PS50043"/>
    </source>
</evidence>
<dbReference type="PANTHER" id="PTHR16305">
    <property type="entry name" value="TESTICULAR SOLUBLE ADENYLYL CYCLASE"/>
    <property type="match status" value="1"/>
</dbReference>
<dbReference type="SUPFAM" id="SSF46894">
    <property type="entry name" value="C-terminal effector domain of the bipartite response regulators"/>
    <property type="match status" value="1"/>
</dbReference>
<keyword evidence="1" id="KW-0547">Nucleotide-binding</keyword>
<keyword evidence="5" id="KW-1185">Reference proteome</keyword>
<dbReference type="Proteomes" id="UP000664109">
    <property type="component" value="Unassembled WGS sequence"/>
</dbReference>
<name>A0ABS2ULP8_9ACTN</name>
<dbReference type="InterPro" id="IPR041664">
    <property type="entry name" value="AAA_16"/>
</dbReference>
<sequence length="913" mass="97305">MRLIGRDRELTELTDLLHACARGDGGGVAMIGGAMGCGKTELLTAVKGAARDGGFTVLDAVGSWPERLSPGSVLQQLLRSAGAPGPAAALLDRLRGTCDDVAAGAGDTPLTLDPDTTDVLHGLCAEVLRSAQDAPVLLCVDDVQFTDYLTLHWLFHLIRQLRGARVVLALTECPLSRPAHPQLHAELLRQPRYRSVSLGPLSLTDTTALLAQHRGAPPDPVFAERCHRVSGGNPLLVRALLEDSRQASDPGTVVVGDTYGDTLLSCLHRGRPALLRLARALAALDGDIHAPALLARLTGLEPGTVVRGTRELAAAGFLDGIRLRHPVAAQAVLEGLSAPERATLHRHAALMCYEEGVAATRTARHLRNCDDDGSLTWAVPVLRDAAERHLNGNRVAEAHSCLEAALRLGSDDGERVGLRALLASTAWMLNPSISTPHLGELAIALSDGRLPARHTLMLAKYLLWHGRFDEAVGAVAQLDDTDELSDPGYAAEVRATWKLLSVTYPVVQPPPPLGSTAAGDPRLLGVTALSKVLARGPDDAAVADAESALRAMRLGKHTQEWLMCAVAALSFADRPEAAARWCDHWLEEARARKVPLWAAEFASLRAGIALRQGDLSHARMLSEAALAQVPADSWGVCIGGPLANLVQAATAAGDFGAAAEYVAQPVPEGMYSSRFGLYYLHARGCYHLETGRPYAALDDFSRCGELMTEWGLDQPTLVPWRSSAARAHLALSDLRSARELAHQQLALAGERPSRARGISLRVCAAVAEEGRRGRLLEEAVEILRACGDRFQLAGALGELSDEYGACGQAARGLAALKESERLRRECGVGRPAPVVHGTAGVAEPDGAAFALLSWAERRVVALAAHGRTNREIAGALTVTVSTVEQHLTKAFRKLGIRTRKELPRTYFLGAAAR</sequence>
<proteinExistence type="predicted"/>
<dbReference type="PANTHER" id="PTHR16305:SF35">
    <property type="entry name" value="TRANSCRIPTIONAL ACTIVATOR DOMAIN"/>
    <property type="match status" value="1"/>
</dbReference>
<dbReference type="SUPFAM" id="SSF52540">
    <property type="entry name" value="P-loop containing nucleoside triphosphate hydrolases"/>
    <property type="match status" value="1"/>
</dbReference>